<keyword evidence="2" id="KW-0472">Membrane</keyword>
<feature type="region of interest" description="Disordered" evidence="3">
    <location>
        <begin position="147"/>
        <end position="166"/>
    </location>
</feature>
<evidence type="ECO:0000256" key="3">
    <source>
        <dbReference type="SAM" id="MobiDB-lite"/>
    </source>
</evidence>
<name>A0ABQ6BER5_9CAUL</name>
<accession>A0ABQ6BER5</accession>
<organism evidence="6 7">
    <name type="scientific">Brevundimonas denitrificans</name>
    <dbReference type="NCBI Taxonomy" id="1443434"/>
    <lineage>
        <taxon>Bacteria</taxon>
        <taxon>Pseudomonadati</taxon>
        <taxon>Pseudomonadota</taxon>
        <taxon>Alphaproteobacteria</taxon>
        <taxon>Caulobacterales</taxon>
        <taxon>Caulobacteraceae</taxon>
        <taxon>Brevundimonas</taxon>
    </lineage>
</organism>
<dbReference type="Gene3D" id="3.30.1450.10">
    <property type="match status" value="1"/>
</dbReference>
<dbReference type="PROSITE" id="PS51257">
    <property type="entry name" value="PROKAR_LIPOPROTEIN"/>
    <property type="match status" value="1"/>
</dbReference>
<proteinExistence type="predicted"/>
<evidence type="ECO:0000313" key="7">
    <source>
        <dbReference type="Proteomes" id="UP001156921"/>
    </source>
</evidence>
<dbReference type="Pfam" id="PF04355">
    <property type="entry name" value="BamE"/>
    <property type="match status" value="1"/>
</dbReference>
<keyword evidence="7" id="KW-1185">Reference proteome</keyword>
<evidence type="ECO:0000256" key="1">
    <source>
        <dbReference type="ARBA" id="ARBA00022729"/>
    </source>
</evidence>
<evidence type="ECO:0000313" key="6">
    <source>
        <dbReference type="EMBL" id="GLS00134.1"/>
    </source>
</evidence>
<dbReference type="InterPro" id="IPR007450">
    <property type="entry name" value="BamE_dom"/>
</dbReference>
<dbReference type="EMBL" id="BSOY01000001">
    <property type="protein sequence ID" value="GLS00134.1"/>
    <property type="molecule type" value="Genomic_DNA"/>
</dbReference>
<feature type="domain" description="Outer membrane protein assembly factor BamE" evidence="5">
    <location>
        <begin position="47"/>
        <end position="111"/>
    </location>
</feature>
<keyword evidence="1 4" id="KW-0732">Signal</keyword>
<feature type="signal peptide" evidence="4">
    <location>
        <begin position="1"/>
        <end position="29"/>
    </location>
</feature>
<protein>
    <submittedName>
        <fullName evidence="6">Outer membrane protein assembly factor BamE</fullName>
    </submittedName>
</protein>
<dbReference type="InterPro" id="IPR037873">
    <property type="entry name" value="BamE-like"/>
</dbReference>
<sequence>MLKSQAPQMLRTNLLIAALSAVALTSACAPVVGQNGFQAIDAKPTDIVAGTDTKQTVLSRLGTPSTTSTFERDNVWYYISQVTEKYTYNRPQVTQRSVTEITFNDAGLVSEVRTLGLDDGQRVAMNDRETPTRGRQLTILEQLLGNVGRGQLPRTDEDQPGQQRRE</sequence>
<dbReference type="Proteomes" id="UP001156921">
    <property type="component" value="Unassembled WGS sequence"/>
</dbReference>
<reference evidence="7" key="1">
    <citation type="journal article" date="2019" name="Int. J. Syst. Evol. Microbiol.">
        <title>The Global Catalogue of Microorganisms (GCM) 10K type strain sequencing project: providing services to taxonomists for standard genome sequencing and annotation.</title>
        <authorList>
            <consortium name="The Broad Institute Genomics Platform"/>
            <consortium name="The Broad Institute Genome Sequencing Center for Infectious Disease"/>
            <person name="Wu L."/>
            <person name="Ma J."/>
        </authorList>
    </citation>
    <scope>NUCLEOTIDE SEQUENCE [LARGE SCALE GENOMIC DNA]</scope>
    <source>
        <strain evidence="7">NBRC 110107</strain>
    </source>
</reference>
<evidence type="ECO:0000259" key="5">
    <source>
        <dbReference type="Pfam" id="PF04355"/>
    </source>
</evidence>
<gene>
    <name evidence="6" type="ORF">GCM10007859_01370</name>
</gene>
<comment type="caution">
    <text evidence="6">The sequence shown here is derived from an EMBL/GenBank/DDBJ whole genome shotgun (WGS) entry which is preliminary data.</text>
</comment>
<feature type="chain" id="PRO_5045435257" evidence="4">
    <location>
        <begin position="30"/>
        <end position="166"/>
    </location>
</feature>
<evidence type="ECO:0000256" key="4">
    <source>
        <dbReference type="SAM" id="SignalP"/>
    </source>
</evidence>
<evidence type="ECO:0000256" key="2">
    <source>
        <dbReference type="ARBA" id="ARBA00023136"/>
    </source>
</evidence>